<gene>
    <name evidence="7" type="ORF">A5880_000595</name>
    <name evidence="6" type="ORF">A5880_002697</name>
</gene>
<accession>A0A242CJF1</accession>
<dbReference type="SUPFAM" id="SSF53850">
    <property type="entry name" value="Periplasmic binding protein-like II"/>
    <property type="match status" value="1"/>
</dbReference>
<comment type="caution">
    <text evidence="7">The sequence shown here is derived from an EMBL/GenBank/DDBJ whole genome shotgun (WGS) entry which is preliminary data.</text>
</comment>
<dbReference type="AlphaFoldDB" id="A0A242CJF1"/>
<evidence type="ECO:0000256" key="3">
    <source>
        <dbReference type="ARBA" id="ARBA00023125"/>
    </source>
</evidence>
<dbReference type="Pfam" id="PF00126">
    <property type="entry name" value="HTH_1"/>
    <property type="match status" value="1"/>
</dbReference>
<dbReference type="GO" id="GO:0000976">
    <property type="term" value="F:transcription cis-regulatory region binding"/>
    <property type="evidence" value="ECO:0007669"/>
    <property type="project" value="TreeGrafter"/>
</dbReference>
<dbReference type="Gene3D" id="1.10.10.10">
    <property type="entry name" value="Winged helix-like DNA-binding domain superfamily/Winged helix DNA-binding domain"/>
    <property type="match status" value="1"/>
</dbReference>
<dbReference type="Pfam" id="PF03466">
    <property type="entry name" value="LysR_substrate"/>
    <property type="match status" value="1"/>
</dbReference>
<dbReference type="Gene3D" id="3.40.190.290">
    <property type="match status" value="1"/>
</dbReference>
<dbReference type="EMBL" id="NGLE02000001">
    <property type="protein sequence ID" value="MEI5995107.1"/>
    <property type="molecule type" value="Genomic_DNA"/>
</dbReference>
<dbReference type="InterPro" id="IPR005119">
    <property type="entry name" value="LysR_subst-bd"/>
</dbReference>
<dbReference type="InterPro" id="IPR036390">
    <property type="entry name" value="WH_DNA-bd_sf"/>
</dbReference>
<evidence type="ECO:0000256" key="1">
    <source>
        <dbReference type="ARBA" id="ARBA00009437"/>
    </source>
</evidence>
<keyword evidence="2" id="KW-0805">Transcription regulation</keyword>
<feature type="domain" description="HTH lysR-type" evidence="5">
    <location>
        <begin position="1"/>
        <end position="58"/>
    </location>
</feature>
<dbReference type="GO" id="GO:0003700">
    <property type="term" value="F:DNA-binding transcription factor activity"/>
    <property type="evidence" value="ECO:0007669"/>
    <property type="project" value="InterPro"/>
</dbReference>
<dbReference type="SUPFAM" id="SSF46785">
    <property type="entry name" value="Winged helix' DNA-binding domain"/>
    <property type="match status" value="1"/>
</dbReference>
<name>A0A242CJF1_9ENTE</name>
<keyword evidence="3" id="KW-0238">DNA-binding</keyword>
<evidence type="ECO:0000313" key="8">
    <source>
        <dbReference type="Proteomes" id="UP000195139"/>
    </source>
</evidence>
<dbReference type="RefSeq" id="WP_086329524.1">
    <property type="nucleotide sequence ID" value="NZ_NGLE02000001.1"/>
</dbReference>
<dbReference type="STRING" id="1834181.A5880_000595"/>
<dbReference type="FunFam" id="1.10.10.10:FF:000001">
    <property type="entry name" value="LysR family transcriptional regulator"/>
    <property type="match status" value="1"/>
</dbReference>
<organism evidence="7">
    <name type="scientific">Candidatus Enterococcus mansonii</name>
    <dbReference type="NCBI Taxonomy" id="1834181"/>
    <lineage>
        <taxon>Bacteria</taxon>
        <taxon>Bacillati</taxon>
        <taxon>Bacillota</taxon>
        <taxon>Bacilli</taxon>
        <taxon>Lactobacillales</taxon>
        <taxon>Enterococcaceae</taxon>
        <taxon>Enterococcus</taxon>
    </lineage>
</organism>
<evidence type="ECO:0000313" key="7">
    <source>
        <dbReference type="EMBL" id="OTO09912.1"/>
    </source>
</evidence>
<dbReference type="OrthoDB" id="9803735at2"/>
<dbReference type="PANTHER" id="PTHR30126">
    <property type="entry name" value="HTH-TYPE TRANSCRIPTIONAL REGULATOR"/>
    <property type="match status" value="1"/>
</dbReference>
<comment type="similarity">
    <text evidence="1">Belongs to the LysR transcriptional regulatory family.</text>
</comment>
<sequence length="265" mass="30381">MQIDDIKIFYEIARFNSTIKAANKLGYVQSNISKRIAKLEIELGKKLFYRTNKGMTLTTDGERFLPYAEKILSTVADIEKNFSLRQNEVRIGATQTISKNYLQNYYFEDNISIFTSSSKELTQQLLDCTIDFMIVNKFIATPELKTIQTMKETISWTKAKKNTTDFLNNTIVVSRDTQCPYRIETLDYLKKNNLTDKSIVEVDTLDVILSVLEDNHAIAILPEKTISSTNHLQLINDIVCNPVFIYVYSLSGNKLTFPLDLPDLN</sequence>
<keyword evidence="4" id="KW-0804">Transcription</keyword>
<evidence type="ECO:0000256" key="2">
    <source>
        <dbReference type="ARBA" id="ARBA00023015"/>
    </source>
</evidence>
<reference evidence="7" key="1">
    <citation type="submission" date="2017-05" db="EMBL/GenBank/DDBJ databases">
        <title>The Genome Sequence of Enterococcus sp. 4G2_DIV0659.</title>
        <authorList>
            <consortium name="The Broad Institute Genomics Platform"/>
            <consortium name="The Broad Institute Genomic Center for Infectious Diseases"/>
            <person name="Earl A."/>
            <person name="Manson A."/>
            <person name="Schwartman J."/>
            <person name="Gilmore M."/>
            <person name="Abouelleil A."/>
            <person name="Cao P."/>
            <person name="Chapman S."/>
            <person name="Cusick C."/>
            <person name="Shea T."/>
            <person name="Young S."/>
            <person name="Neafsey D."/>
            <person name="Nusbaum C."/>
            <person name="Birren B."/>
        </authorList>
    </citation>
    <scope>NUCLEOTIDE SEQUENCE [LARGE SCALE GENOMIC DNA]</scope>
    <source>
        <strain evidence="7">4G2_DIV0659</strain>
    </source>
</reference>
<dbReference type="EMBL" id="NGLE01000001">
    <property type="protein sequence ID" value="OTO09912.1"/>
    <property type="molecule type" value="Genomic_DNA"/>
</dbReference>
<dbReference type="CDD" id="cd05466">
    <property type="entry name" value="PBP2_LTTR_substrate"/>
    <property type="match status" value="1"/>
</dbReference>
<protein>
    <recommendedName>
        <fullName evidence="5">HTH lysR-type domain-containing protein</fullName>
    </recommendedName>
</protein>
<evidence type="ECO:0000259" key="5">
    <source>
        <dbReference type="PROSITE" id="PS50931"/>
    </source>
</evidence>
<dbReference type="InterPro" id="IPR000847">
    <property type="entry name" value="LysR_HTH_N"/>
</dbReference>
<proteinExistence type="inferred from homology"/>
<dbReference type="InterPro" id="IPR036388">
    <property type="entry name" value="WH-like_DNA-bd_sf"/>
</dbReference>
<evidence type="ECO:0000256" key="4">
    <source>
        <dbReference type="ARBA" id="ARBA00023163"/>
    </source>
</evidence>
<keyword evidence="8" id="KW-1185">Reference proteome</keyword>
<dbReference type="PANTHER" id="PTHR30126:SF93">
    <property type="entry name" value="HTH LYSR-TYPE DOMAIN-CONTAINING PROTEIN"/>
    <property type="match status" value="1"/>
</dbReference>
<reference evidence="6 8" key="2">
    <citation type="submission" date="2018-07" db="EMBL/GenBank/DDBJ databases">
        <title>The Genome Sequence of Enterococcus sp. DIV0659b.</title>
        <authorList>
            <consortium name="The Broad Institute Genomics Platform"/>
            <consortium name="The Broad Institute Genomic Center for Infectious Diseases"/>
            <person name="Earl A."/>
            <person name="Manson A."/>
            <person name="Schwartman J."/>
            <person name="Gilmore M."/>
            <person name="Abouelleil A."/>
            <person name="Cao P."/>
            <person name="Chapman S."/>
            <person name="Cusick C."/>
            <person name="Shea T."/>
            <person name="Young S."/>
            <person name="Neafsey D."/>
            <person name="Nusbaum C."/>
            <person name="Birren B."/>
        </authorList>
    </citation>
    <scope>NUCLEOTIDE SEQUENCE [LARGE SCALE GENOMIC DNA]</scope>
    <source>
        <strain evidence="6 8">4G2_DIV0659</strain>
    </source>
</reference>
<dbReference type="PROSITE" id="PS50931">
    <property type="entry name" value="HTH_LYSR"/>
    <property type="match status" value="1"/>
</dbReference>
<dbReference type="Proteomes" id="UP000195139">
    <property type="component" value="Unassembled WGS sequence"/>
</dbReference>
<evidence type="ECO:0000313" key="6">
    <source>
        <dbReference type="EMBL" id="MEI5995107.1"/>
    </source>
</evidence>